<comment type="similarity">
    <text evidence="1">Belongs to the chaperonin (HSP60) family.</text>
</comment>
<dbReference type="InterPro" id="IPR017998">
    <property type="entry name" value="Chaperone_TCP-1"/>
</dbReference>
<organism evidence="5 6">
    <name type="scientific">Symbiodinium necroappetens</name>
    <dbReference type="NCBI Taxonomy" id="1628268"/>
    <lineage>
        <taxon>Eukaryota</taxon>
        <taxon>Sar</taxon>
        <taxon>Alveolata</taxon>
        <taxon>Dinophyceae</taxon>
        <taxon>Suessiales</taxon>
        <taxon>Symbiodiniaceae</taxon>
        <taxon>Symbiodinium</taxon>
    </lineage>
</organism>
<dbReference type="InterPro" id="IPR002423">
    <property type="entry name" value="Cpn60/GroEL/TCP-1"/>
</dbReference>
<dbReference type="GO" id="GO:0005524">
    <property type="term" value="F:ATP binding"/>
    <property type="evidence" value="ECO:0007669"/>
    <property type="project" value="UniProtKB-KW"/>
</dbReference>
<proteinExistence type="inferred from homology"/>
<dbReference type="PRINTS" id="PR00304">
    <property type="entry name" value="TCOMPLEXTCP1"/>
</dbReference>
<evidence type="ECO:0000313" key="6">
    <source>
        <dbReference type="Proteomes" id="UP000601435"/>
    </source>
</evidence>
<dbReference type="GO" id="GO:0042026">
    <property type="term" value="P:protein refolding"/>
    <property type="evidence" value="ECO:0007669"/>
    <property type="project" value="InterPro"/>
</dbReference>
<dbReference type="Proteomes" id="UP000601435">
    <property type="component" value="Unassembled WGS sequence"/>
</dbReference>
<dbReference type="SUPFAM" id="SSF48592">
    <property type="entry name" value="GroEL equatorial domain-like"/>
    <property type="match status" value="1"/>
</dbReference>
<reference evidence="5" key="1">
    <citation type="submission" date="2021-02" db="EMBL/GenBank/DDBJ databases">
        <authorList>
            <person name="Dougan E. K."/>
            <person name="Rhodes N."/>
            <person name="Thang M."/>
            <person name="Chan C."/>
        </authorList>
    </citation>
    <scope>NUCLEOTIDE SEQUENCE</scope>
</reference>
<gene>
    <name evidence="5" type="primary">groL1</name>
    <name evidence="5" type="ORF">SNEC2469_LOCUS2237</name>
</gene>
<evidence type="ECO:0000313" key="5">
    <source>
        <dbReference type="EMBL" id="CAE7212528.1"/>
    </source>
</evidence>
<dbReference type="EMBL" id="CAJNJA010006589">
    <property type="protein sequence ID" value="CAE7212528.1"/>
    <property type="molecule type" value="Genomic_DNA"/>
</dbReference>
<keyword evidence="4" id="KW-0143">Chaperone</keyword>
<keyword evidence="3" id="KW-0067">ATP-binding</keyword>
<keyword evidence="6" id="KW-1185">Reference proteome</keyword>
<comment type="caution">
    <text evidence="5">The sequence shown here is derived from an EMBL/GenBank/DDBJ whole genome shotgun (WGS) entry which is preliminary data.</text>
</comment>
<evidence type="ECO:0000256" key="1">
    <source>
        <dbReference type="ARBA" id="ARBA00006607"/>
    </source>
</evidence>
<dbReference type="InterPro" id="IPR027413">
    <property type="entry name" value="GROEL-like_equatorial_sf"/>
</dbReference>
<dbReference type="AlphaFoldDB" id="A0A812JR89"/>
<protein>
    <submittedName>
        <fullName evidence="5">GroL1 protein</fullName>
    </submittedName>
</protein>
<dbReference type="PANTHER" id="PTHR45633">
    <property type="entry name" value="60 KDA HEAT SHOCK PROTEIN, MITOCHONDRIAL"/>
    <property type="match status" value="1"/>
</dbReference>
<sequence>MGRRELSRARCGIPLMLLLGAGLENYVGSRLWGQRGFSRAAVAENVIQTDLEHVLPVGPACPLRSATMVRGNFEKEMATVMMIAADKAGDFATLAQQIAAGVRPDPRQQRKVGNDLKLQGERLKTLLDNMETSADFQVLEAYFVMELQAQERGAPGARTVEKMTSWQGAGILAEADGMMVPPPPEGVDPVALSRSAPAGPGMVRRTDATKSRDAFHMQRWWDVMSEARKFGIKPVRAFEAYSQEYLSQSGLTPRGYRDLVDGVHAYLRQKARCLEKHPLAWEPALITLSGTMAADMAQVFAVPAEAEHRQAATPATPAAGEASSNACFRLAGLSAGAAAVLVASRRQRISTRARTVREAKARKILYREDGRKNLMRGIEKLAETVAVTLGPRGRNVLLDKGEFSAPQIVNDGVTIAKEIELEDQVENTGVQLIRQASAKTNDVAGDGTTTATILAHAMVKSGMKQLVGGANPVQIKSGMEKAFSTTRRQEPEPSRTKKAAAYIVGQIEDMAWALDTLR</sequence>
<keyword evidence="2" id="KW-0547">Nucleotide-binding</keyword>
<evidence type="ECO:0000256" key="3">
    <source>
        <dbReference type="ARBA" id="ARBA00022840"/>
    </source>
</evidence>
<dbReference type="OrthoDB" id="428044at2759"/>
<name>A0A812JR89_9DINO</name>
<dbReference type="InterPro" id="IPR001844">
    <property type="entry name" value="Cpn60/GroEL"/>
</dbReference>
<dbReference type="Gene3D" id="1.10.560.10">
    <property type="entry name" value="GroEL-like equatorial domain"/>
    <property type="match status" value="1"/>
</dbReference>
<dbReference type="GO" id="GO:0140662">
    <property type="term" value="F:ATP-dependent protein folding chaperone"/>
    <property type="evidence" value="ECO:0007669"/>
    <property type="project" value="InterPro"/>
</dbReference>
<dbReference type="Pfam" id="PF00118">
    <property type="entry name" value="Cpn60_TCP1"/>
    <property type="match status" value="1"/>
</dbReference>
<feature type="non-terminal residue" evidence="5">
    <location>
        <position position="1"/>
    </location>
</feature>
<evidence type="ECO:0000256" key="2">
    <source>
        <dbReference type="ARBA" id="ARBA00022741"/>
    </source>
</evidence>
<evidence type="ECO:0000256" key="4">
    <source>
        <dbReference type="ARBA" id="ARBA00023186"/>
    </source>
</evidence>
<accession>A0A812JR89</accession>